<keyword evidence="2" id="KW-1185">Reference proteome</keyword>
<comment type="caution">
    <text evidence="1">The sequence shown here is derived from an EMBL/GenBank/DDBJ whole genome shotgun (WGS) entry which is preliminary data.</text>
</comment>
<dbReference type="GO" id="GO:0005778">
    <property type="term" value="C:peroxisomal membrane"/>
    <property type="evidence" value="ECO:0007669"/>
    <property type="project" value="InterPro"/>
</dbReference>
<sequence length="372" mass="42544">MFSLRGFWRRHRRKIIVTAGVLGSGYAIYRLYEVYKQRVSDLETQLESEREIAELFRTRLQNHFENIQSISDTMTLPHVIHEFRLRVSDEVDLSYHMNRLMQGKGQPGVLSVKEKRELWEELKILSFTRMVTSLWGMTLLCLYVRVLVNILGRHLYIEASKDVGSSLDEETVDNLSQKVFLATADHLATHGMKDLISNMQIAATGVLKQKQLWDPFNIDELHETIIQIMESFNTGSSKQWLTCLLPENALEYSLSSTTSSNDIDGSHTQMNIEKLQRLIAETRDVLASADFGNVMEMSLKKVVDGLMEDFNSQGTSNPSPQFPLAKLIPRVAQLGPTLLEEPSNNRFVQIILSLPEVQLFFTLLYTNITQDT</sequence>
<gene>
    <name evidence="1" type="primary">PEX3-2</name>
    <name evidence="1" type="ORF">QJS10_CPB14g00297</name>
</gene>
<reference evidence="1" key="2">
    <citation type="submission" date="2023-06" db="EMBL/GenBank/DDBJ databases">
        <authorList>
            <person name="Ma L."/>
            <person name="Liu K.-W."/>
            <person name="Li Z."/>
            <person name="Hsiao Y.-Y."/>
            <person name="Qi Y."/>
            <person name="Fu T."/>
            <person name="Tang G."/>
            <person name="Zhang D."/>
            <person name="Sun W.-H."/>
            <person name="Liu D.-K."/>
            <person name="Li Y."/>
            <person name="Chen G.-Z."/>
            <person name="Liu X.-D."/>
            <person name="Liao X.-Y."/>
            <person name="Jiang Y.-T."/>
            <person name="Yu X."/>
            <person name="Hao Y."/>
            <person name="Huang J."/>
            <person name="Zhao X.-W."/>
            <person name="Ke S."/>
            <person name="Chen Y.-Y."/>
            <person name="Wu W.-L."/>
            <person name="Hsu J.-L."/>
            <person name="Lin Y.-F."/>
            <person name="Huang M.-D."/>
            <person name="Li C.-Y."/>
            <person name="Huang L."/>
            <person name="Wang Z.-W."/>
            <person name="Zhao X."/>
            <person name="Zhong W.-Y."/>
            <person name="Peng D.-H."/>
            <person name="Ahmad S."/>
            <person name="Lan S."/>
            <person name="Zhang J.-S."/>
            <person name="Tsai W.-C."/>
            <person name="Van De Peer Y."/>
            <person name="Liu Z.-J."/>
        </authorList>
    </citation>
    <scope>NUCLEOTIDE SEQUENCE</scope>
    <source>
        <strain evidence="1">CP</strain>
        <tissue evidence="1">Leaves</tissue>
    </source>
</reference>
<dbReference type="AlphaFoldDB" id="A0AAV9DC63"/>
<evidence type="ECO:0000313" key="2">
    <source>
        <dbReference type="Proteomes" id="UP001180020"/>
    </source>
</evidence>
<dbReference type="Proteomes" id="UP001180020">
    <property type="component" value="Unassembled WGS sequence"/>
</dbReference>
<reference evidence="1" key="1">
    <citation type="journal article" date="2023" name="Nat. Commun.">
        <title>Diploid and tetraploid genomes of Acorus and the evolution of monocots.</title>
        <authorList>
            <person name="Ma L."/>
            <person name="Liu K.W."/>
            <person name="Li Z."/>
            <person name="Hsiao Y.Y."/>
            <person name="Qi Y."/>
            <person name="Fu T."/>
            <person name="Tang G.D."/>
            <person name="Zhang D."/>
            <person name="Sun W.H."/>
            <person name="Liu D.K."/>
            <person name="Li Y."/>
            <person name="Chen G.Z."/>
            <person name="Liu X.D."/>
            <person name="Liao X.Y."/>
            <person name="Jiang Y.T."/>
            <person name="Yu X."/>
            <person name="Hao Y."/>
            <person name="Huang J."/>
            <person name="Zhao X.W."/>
            <person name="Ke S."/>
            <person name="Chen Y.Y."/>
            <person name="Wu W.L."/>
            <person name="Hsu J.L."/>
            <person name="Lin Y.F."/>
            <person name="Huang M.D."/>
            <person name="Li C.Y."/>
            <person name="Huang L."/>
            <person name="Wang Z.W."/>
            <person name="Zhao X."/>
            <person name="Zhong W.Y."/>
            <person name="Peng D.H."/>
            <person name="Ahmad S."/>
            <person name="Lan S."/>
            <person name="Zhang J.S."/>
            <person name="Tsai W.C."/>
            <person name="Van de Peer Y."/>
            <person name="Liu Z.J."/>
        </authorList>
    </citation>
    <scope>NUCLEOTIDE SEQUENCE</scope>
    <source>
        <strain evidence="1">CP</strain>
    </source>
</reference>
<organism evidence="1 2">
    <name type="scientific">Acorus calamus</name>
    <name type="common">Sweet flag</name>
    <dbReference type="NCBI Taxonomy" id="4465"/>
    <lineage>
        <taxon>Eukaryota</taxon>
        <taxon>Viridiplantae</taxon>
        <taxon>Streptophyta</taxon>
        <taxon>Embryophyta</taxon>
        <taxon>Tracheophyta</taxon>
        <taxon>Spermatophyta</taxon>
        <taxon>Magnoliopsida</taxon>
        <taxon>Liliopsida</taxon>
        <taxon>Acoraceae</taxon>
        <taxon>Acorus</taxon>
    </lineage>
</organism>
<dbReference type="InterPro" id="IPR006966">
    <property type="entry name" value="Peroxin-3"/>
</dbReference>
<accession>A0AAV9DC63</accession>
<protein>
    <submittedName>
        <fullName evidence="1">Peroxisome biogenesis protein 3-2</fullName>
    </submittedName>
</protein>
<dbReference type="PANTHER" id="PTHR28080:SF1">
    <property type="entry name" value="PEROXISOMAL BIOGENESIS FACTOR 3"/>
    <property type="match status" value="1"/>
</dbReference>
<dbReference type="GO" id="GO:0045046">
    <property type="term" value="P:protein import into peroxisome membrane"/>
    <property type="evidence" value="ECO:0007669"/>
    <property type="project" value="TreeGrafter"/>
</dbReference>
<proteinExistence type="predicted"/>
<dbReference type="PANTHER" id="PTHR28080">
    <property type="entry name" value="PEROXISOMAL BIOGENESIS FACTOR 3"/>
    <property type="match status" value="1"/>
</dbReference>
<name>A0AAV9DC63_ACOCL</name>
<dbReference type="Pfam" id="PF04882">
    <property type="entry name" value="Peroxin-3"/>
    <property type="match status" value="1"/>
</dbReference>
<dbReference type="GO" id="GO:0030674">
    <property type="term" value="F:protein-macromolecule adaptor activity"/>
    <property type="evidence" value="ECO:0007669"/>
    <property type="project" value="TreeGrafter"/>
</dbReference>
<evidence type="ECO:0000313" key="1">
    <source>
        <dbReference type="EMBL" id="KAK1298464.1"/>
    </source>
</evidence>
<dbReference type="EMBL" id="JAUJYO010000014">
    <property type="protein sequence ID" value="KAK1298464.1"/>
    <property type="molecule type" value="Genomic_DNA"/>
</dbReference>